<feature type="transmembrane region" description="Helical" evidence="5">
    <location>
        <begin position="72"/>
        <end position="91"/>
    </location>
</feature>
<feature type="transmembrane region" description="Helical" evidence="5">
    <location>
        <begin position="157"/>
        <end position="179"/>
    </location>
</feature>
<keyword evidence="8" id="KW-1185">Reference proteome</keyword>
<dbReference type="InterPro" id="IPR047200">
    <property type="entry name" value="MFS_YcaD-like"/>
</dbReference>
<dbReference type="Gene3D" id="1.20.1250.20">
    <property type="entry name" value="MFS general substrate transporter like domains"/>
    <property type="match status" value="2"/>
</dbReference>
<organism evidence="7 8">
    <name type="scientific">Devosia ginsengisoli</name>
    <dbReference type="NCBI Taxonomy" id="400770"/>
    <lineage>
        <taxon>Bacteria</taxon>
        <taxon>Pseudomonadati</taxon>
        <taxon>Pseudomonadota</taxon>
        <taxon>Alphaproteobacteria</taxon>
        <taxon>Hyphomicrobiales</taxon>
        <taxon>Devosiaceae</taxon>
        <taxon>Devosia</taxon>
    </lineage>
</organism>
<evidence type="ECO:0000256" key="3">
    <source>
        <dbReference type="ARBA" id="ARBA00023136"/>
    </source>
</evidence>
<keyword evidence="2 5" id="KW-1133">Transmembrane helix</keyword>
<evidence type="ECO:0000313" key="7">
    <source>
        <dbReference type="EMBL" id="QDZ09441.1"/>
    </source>
</evidence>
<sequence>MASVIKIYALFLGSALLMFGGGLQGLLLSVRGAEEGFSLLSLGLIGTGWSVGFVAGSITVPIVVRKVGHIRAFSVMAAIGTVTILLNLLLINDISWILLRALSGFCFAGAAMIVESWLNEVAENKSRGTIFSIYVTINLAASTLGQISMSITGTAGYVPFVLGAISFICAVLPTALTSSPQPRPLSSAKIDVGLLYRTSPVAAIAAFSVGMANGAFGTLAPVYGYEQGLDASGISLLFAVAAILGATAQVPFGRLSDRIDRRLVLIGLSGFAAVIGALTALINPGPNWMMFVLFAAYGFAANPIYAVAVAHANDFAKDGDFAKIAGGMLLILGVGLAIGPAVASLIMGAWSPVGLFIVTSTFHGALAITAWLRMRIRKSVDASERAPFQPMGDKQVTPETIVLDPRADSDSADEPVAHEAPVPEELIETVEEKRDVQDGTI</sequence>
<accession>A0A5B8LMK6</accession>
<feature type="transmembrane region" description="Helical" evidence="5">
    <location>
        <begin position="263"/>
        <end position="282"/>
    </location>
</feature>
<feature type="region of interest" description="Disordered" evidence="4">
    <location>
        <begin position="404"/>
        <end position="441"/>
    </location>
</feature>
<dbReference type="CDD" id="cd17477">
    <property type="entry name" value="MFS_YcaD_like"/>
    <property type="match status" value="1"/>
</dbReference>
<dbReference type="AlphaFoldDB" id="A0A5B8LMK6"/>
<feature type="transmembrane region" description="Helical" evidence="5">
    <location>
        <begin position="130"/>
        <end position="151"/>
    </location>
</feature>
<evidence type="ECO:0000256" key="1">
    <source>
        <dbReference type="ARBA" id="ARBA00022692"/>
    </source>
</evidence>
<protein>
    <submittedName>
        <fullName evidence="7">MFS transporter</fullName>
    </submittedName>
</protein>
<dbReference type="EMBL" id="CP042304">
    <property type="protein sequence ID" value="QDZ09441.1"/>
    <property type="molecule type" value="Genomic_DNA"/>
</dbReference>
<proteinExistence type="predicted"/>
<feature type="transmembrane region" description="Helical" evidence="5">
    <location>
        <begin position="39"/>
        <end position="60"/>
    </location>
</feature>
<evidence type="ECO:0000256" key="5">
    <source>
        <dbReference type="SAM" id="Phobius"/>
    </source>
</evidence>
<keyword evidence="1 5" id="KW-0812">Transmembrane</keyword>
<dbReference type="SUPFAM" id="SSF103473">
    <property type="entry name" value="MFS general substrate transporter"/>
    <property type="match status" value="1"/>
</dbReference>
<reference evidence="7 8" key="1">
    <citation type="submission" date="2019-07" db="EMBL/GenBank/DDBJ databases">
        <title>Full genome sequence of Devosia sp. Gsoil 520.</title>
        <authorList>
            <person name="Im W.-T."/>
        </authorList>
    </citation>
    <scope>NUCLEOTIDE SEQUENCE [LARGE SCALE GENOMIC DNA]</scope>
    <source>
        <strain evidence="7 8">Gsoil 520</strain>
    </source>
</reference>
<feature type="transmembrane region" description="Helical" evidence="5">
    <location>
        <begin position="7"/>
        <end position="27"/>
    </location>
</feature>
<dbReference type="RefSeq" id="WP_146288252.1">
    <property type="nucleotide sequence ID" value="NZ_CP042304.1"/>
</dbReference>
<feature type="compositionally biased region" description="Basic and acidic residues" evidence="4">
    <location>
        <begin position="430"/>
        <end position="441"/>
    </location>
</feature>
<dbReference type="Pfam" id="PF07690">
    <property type="entry name" value="MFS_1"/>
    <property type="match status" value="1"/>
</dbReference>
<dbReference type="KEGG" id="dea:FPZ08_00975"/>
<dbReference type="GO" id="GO:0005886">
    <property type="term" value="C:plasma membrane"/>
    <property type="evidence" value="ECO:0007669"/>
    <property type="project" value="TreeGrafter"/>
</dbReference>
<dbReference type="PANTHER" id="PTHR23521">
    <property type="entry name" value="TRANSPORTER MFS SUPERFAMILY"/>
    <property type="match status" value="1"/>
</dbReference>
<evidence type="ECO:0000256" key="4">
    <source>
        <dbReference type="SAM" id="MobiDB-lite"/>
    </source>
</evidence>
<dbReference type="GO" id="GO:0022857">
    <property type="term" value="F:transmembrane transporter activity"/>
    <property type="evidence" value="ECO:0007669"/>
    <property type="project" value="InterPro"/>
</dbReference>
<name>A0A5B8LMK6_9HYPH</name>
<feature type="transmembrane region" description="Helical" evidence="5">
    <location>
        <begin position="288"/>
        <end position="312"/>
    </location>
</feature>
<dbReference type="Proteomes" id="UP000315364">
    <property type="component" value="Chromosome"/>
</dbReference>
<dbReference type="PROSITE" id="PS50850">
    <property type="entry name" value="MFS"/>
    <property type="match status" value="1"/>
</dbReference>
<keyword evidence="3 5" id="KW-0472">Membrane</keyword>
<feature type="transmembrane region" description="Helical" evidence="5">
    <location>
        <begin position="324"/>
        <end position="347"/>
    </location>
</feature>
<gene>
    <name evidence="7" type="ORF">FPZ08_00975</name>
</gene>
<dbReference type="InterPro" id="IPR011701">
    <property type="entry name" value="MFS"/>
</dbReference>
<feature type="transmembrane region" description="Helical" evidence="5">
    <location>
        <begin position="231"/>
        <end position="251"/>
    </location>
</feature>
<feature type="transmembrane region" description="Helical" evidence="5">
    <location>
        <begin position="200"/>
        <end position="225"/>
    </location>
</feature>
<feature type="transmembrane region" description="Helical" evidence="5">
    <location>
        <begin position="353"/>
        <end position="372"/>
    </location>
</feature>
<feature type="domain" description="Major facilitator superfamily (MFS) profile" evidence="6">
    <location>
        <begin position="198"/>
        <end position="441"/>
    </location>
</feature>
<evidence type="ECO:0000259" key="6">
    <source>
        <dbReference type="PROSITE" id="PS50850"/>
    </source>
</evidence>
<dbReference type="InterPro" id="IPR036259">
    <property type="entry name" value="MFS_trans_sf"/>
</dbReference>
<evidence type="ECO:0000256" key="2">
    <source>
        <dbReference type="ARBA" id="ARBA00022989"/>
    </source>
</evidence>
<feature type="transmembrane region" description="Helical" evidence="5">
    <location>
        <begin position="97"/>
        <end position="118"/>
    </location>
</feature>
<dbReference type="InterPro" id="IPR020846">
    <property type="entry name" value="MFS_dom"/>
</dbReference>
<evidence type="ECO:0000313" key="8">
    <source>
        <dbReference type="Proteomes" id="UP000315364"/>
    </source>
</evidence>
<dbReference type="OrthoDB" id="9810614at2"/>
<dbReference type="PANTHER" id="PTHR23521:SF3">
    <property type="entry name" value="MFS TRANSPORTER"/>
    <property type="match status" value="1"/>
</dbReference>